<dbReference type="AlphaFoldDB" id="H8KTT5"/>
<accession>H8KTT5</accession>
<protein>
    <recommendedName>
        <fullName evidence="3">Fibronectin type-III domain-containing protein</fullName>
    </recommendedName>
</protein>
<dbReference type="InterPro" id="IPR013783">
    <property type="entry name" value="Ig-like_fold"/>
</dbReference>
<evidence type="ECO:0000313" key="2">
    <source>
        <dbReference type="Proteomes" id="UP000007590"/>
    </source>
</evidence>
<dbReference type="OrthoDB" id="1121506at2"/>
<dbReference type="HOGENOM" id="CLU_074560_0_0_10"/>
<dbReference type="Gene3D" id="2.60.40.10">
    <property type="entry name" value="Immunoglobulins"/>
    <property type="match status" value="2"/>
</dbReference>
<proteinExistence type="predicted"/>
<dbReference type="KEGG" id="scn:Solca_1593"/>
<dbReference type="Proteomes" id="UP000007590">
    <property type="component" value="Chromosome"/>
</dbReference>
<dbReference type="PROSITE" id="PS51257">
    <property type="entry name" value="PROKAR_LIPOPROTEIN"/>
    <property type="match status" value="1"/>
</dbReference>
<dbReference type="EMBL" id="CP003349">
    <property type="protein sequence ID" value="AFD06660.1"/>
    <property type="molecule type" value="Genomic_DNA"/>
</dbReference>
<name>H8KTT5_SOLCM</name>
<reference evidence="1" key="1">
    <citation type="submission" date="2012-02" db="EMBL/GenBank/DDBJ databases">
        <title>The complete genome of Solitalea canadensis DSM 3403.</title>
        <authorList>
            <consortium name="US DOE Joint Genome Institute (JGI-PGF)"/>
            <person name="Lucas S."/>
            <person name="Copeland A."/>
            <person name="Lapidus A."/>
            <person name="Glavina del Rio T."/>
            <person name="Dalin E."/>
            <person name="Tice H."/>
            <person name="Bruce D."/>
            <person name="Goodwin L."/>
            <person name="Pitluck S."/>
            <person name="Peters L."/>
            <person name="Ovchinnikova G."/>
            <person name="Lu M."/>
            <person name="Kyrpides N."/>
            <person name="Mavromatis K."/>
            <person name="Ivanova N."/>
            <person name="Brettin T."/>
            <person name="Detter J.C."/>
            <person name="Han C."/>
            <person name="Larimer F."/>
            <person name="Land M."/>
            <person name="Hauser L."/>
            <person name="Markowitz V."/>
            <person name="Cheng J.-F."/>
            <person name="Hugenholtz P."/>
            <person name="Woyke T."/>
            <person name="Wu D."/>
            <person name="Spring S."/>
            <person name="Schroeder M."/>
            <person name="Kopitz M."/>
            <person name="Brambilla E."/>
            <person name="Klenk H.-P."/>
            <person name="Eisen J.A."/>
        </authorList>
    </citation>
    <scope>NUCLEOTIDE SEQUENCE</scope>
    <source>
        <strain evidence="1">DSM 3403</strain>
    </source>
</reference>
<evidence type="ECO:0008006" key="3">
    <source>
        <dbReference type="Google" id="ProtNLM"/>
    </source>
</evidence>
<keyword evidence="2" id="KW-1185">Reference proteome</keyword>
<gene>
    <name evidence="1" type="ordered locus">Solca_1593</name>
</gene>
<evidence type="ECO:0000313" key="1">
    <source>
        <dbReference type="EMBL" id="AFD06660.1"/>
    </source>
</evidence>
<organism evidence="1 2">
    <name type="scientific">Solitalea canadensis (strain ATCC 29591 / DSM 3403 / JCM 21819 / LMG 8368 / NBRC 15130 / NCIMB 12057 / USAM 9D)</name>
    <name type="common">Flexibacter canadensis</name>
    <dbReference type="NCBI Taxonomy" id="929556"/>
    <lineage>
        <taxon>Bacteria</taxon>
        <taxon>Pseudomonadati</taxon>
        <taxon>Bacteroidota</taxon>
        <taxon>Sphingobacteriia</taxon>
        <taxon>Sphingobacteriales</taxon>
        <taxon>Sphingobacteriaceae</taxon>
        <taxon>Solitalea</taxon>
    </lineage>
</organism>
<dbReference type="RefSeq" id="WP_014679887.1">
    <property type="nucleotide sequence ID" value="NC_017770.1"/>
</dbReference>
<sequence length="320" mass="36353">MKKSFLKLNNILLWVLCSILVTACTEFLEPSIEKDNVTLLAPGDKIVSPNYTQTFKWEPVEHALKYRLQIVTPDFDAIEEYVLDTLISDTKYTISLAPGNYEWRVRGENGSTQTSYVKRTLNIAYSSIKQQSVRLLAPSNGFQTNQKDLSFKWEQLYGATKYRFQVDSNNFADESKIMYEVVIPSNEQTFTFLKERAFQWRVRAENDTAQSKWSTIYGVIFDKTPPAIPVLQSPADNQSVSLPAILQWNAVAGAEKYKLYVYKADSTTLYSSSFPTVTSTTSFSFNLGTVGEKIYWKVAAIDKAGNESALSKFRKFIVSQ</sequence>
<dbReference type="eggNOG" id="COG4733">
    <property type="taxonomic scope" value="Bacteria"/>
</dbReference>
<dbReference type="STRING" id="929556.Solca_1593"/>